<feature type="transmembrane region" description="Helical" evidence="8">
    <location>
        <begin position="456"/>
        <end position="474"/>
    </location>
</feature>
<dbReference type="SUPFAM" id="SSF103473">
    <property type="entry name" value="MFS general substrate transporter"/>
    <property type="match status" value="1"/>
</dbReference>
<evidence type="ECO:0000256" key="2">
    <source>
        <dbReference type="ARBA" id="ARBA00022448"/>
    </source>
</evidence>
<comment type="caution">
    <text evidence="10">The sequence shown here is derived from an EMBL/GenBank/DDBJ whole genome shotgun (WGS) entry which is preliminary data.</text>
</comment>
<gene>
    <name evidence="10" type="ORF">H4W34_006600</name>
</gene>
<organism evidence="10 11">
    <name type="scientific">Actinomadura algeriensis</name>
    <dbReference type="NCBI Taxonomy" id="1679523"/>
    <lineage>
        <taxon>Bacteria</taxon>
        <taxon>Bacillati</taxon>
        <taxon>Actinomycetota</taxon>
        <taxon>Actinomycetes</taxon>
        <taxon>Streptosporangiales</taxon>
        <taxon>Thermomonosporaceae</taxon>
        <taxon>Actinomadura</taxon>
    </lineage>
</organism>
<dbReference type="InterPro" id="IPR036259">
    <property type="entry name" value="MFS_trans_sf"/>
</dbReference>
<feature type="compositionally biased region" description="Basic residues" evidence="7">
    <location>
        <begin position="1"/>
        <end position="14"/>
    </location>
</feature>
<feature type="transmembrane region" description="Helical" evidence="8">
    <location>
        <begin position="160"/>
        <end position="185"/>
    </location>
</feature>
<feature type="transmembrane region" description="Helical" evidence="8">
    <location>
        <begin position="354"/>
        <end position="370"/>
    </location>
</feature>
<evidence type="ECO:0000313" key="11">
    <source>
        <dbReference type="Proteomes" id="UP000627838"/>
    </source>
</evidence>
<name>A0ABR9K1Q9_9ACTN</name>
<dbReference type="RefSeq" id="WP_192762761.1">
    <property type="nucleotide sequence ID" value="NZ_JADBDZ010000001.1"/>
</dbReference>
<feature type="transmembrane region" description="Helical" evidence="8">
    <location>
        <begin position="292"/>
        <end position="313"/>
    </location>
</feature>
<evidence type="ECO:0000256" key="4">
    <source>
        <dbReference type="ARBA" id="ARBA00022692"/>
    </source>
</evidence>
<proteinExistence type="predicted"/>
<feature type="region of interest" description="Disordered" evidence="7">
    <location>
        <begin position="1"/>
        <end position="26"/>
    </location>
</feature>
<sequence>MTRIPHRARTRKRTASASAAGTEGRDDGVRGGRLALALLATCQLTLVVDASIVNVALPSIRSGLGFGDAGLSWVVNAYTLAFGGLLLLGGRAGDLLGHRRVFMTGVGMFTIASLVGGLAATPGWLLAARAAQGVGAALAGPGALALIATTFEDGPRRSRALAVSAIVGSAGMVVGLVLGGVLTAWASWRAVLFVNVPVGAAIVLLTPRAVRESPRREGRFDLAGAFTCTAGSALLVYGFIRAAEGGWSAGRTPGAFVVAVLLLALFPVIEARARQPIMPLRLLHDRDRVGALLMRLLLTAAMGGMLFFLTLYVQGVLGYGPLATGFGFLPTTIALIAASRAVPRLLPRYGPRPIMTAGALLCLTGMVWLTQAAQASSYVTMILGPVLLFGAGTGLVSVAATFVALASVPPGETGATSALLQSMQQTGGSLGLAVLVSAHDAASRGTSELDGMRGAFTAGAVFTAGMLVTALLAFRRSAGRERA</sequence>
<keyword evidence="2" id="KW-0813">Transport</keyword>
<feature type="transmembrane region" description="Helical" evidence="8">
    <location>
        <begin position="126"/>
        <end position="148"/>
    </location>
</feature>
<dbReference type="Pfam" id="PF07690">
    <property type="entry name" value="MFS_1"/>
    <property type="match status" value="1"/>
</dbReference>
<protein>
    <submittedName>
        <fullName evidence="10">EmrB/QacA subfamily drug resistance transporter</fullName>
    </submittedName>
</protein>
<evidence type="ECO:0000259" key="9">
    <source>
        <dbReference type="PROSITE" id="PS50850"/>
    </source>
</evidence>
<evidence type="ECO:0000256" key="8">
    <source>
        <dbReference type="SAM" id="Phobius"/>
    </source>
</evidence>
<dbReference type="Gene3D" id="1.20.1720.10">
    <property type="entry name" value="Multidrug resistance protein D"/>
    <property type="match status" value="1"/>
</dbReference>
<dbReference type="PROSITE" id="PS50850">
    <property type="entry name" value="MFS"/>
    <property type="match status" value="1"/>
</dbReference>
<feature type="domain" description="Major facilitator superfamily (MFS) profile" evidence="9">
    <location>
        <begin position="35"/>
        <end position="477"/>
    </location>
</feature>
<evidence type="ECO:0000256" key="3">
    <source>
        <dbReference type="ARBA" id="ARBA00022475"/>
    </source>
</evidence>
<feature type="transmembrane region" description="Helical" evidence="8">
    <location>
        <begin position="69"/>
        <end position="89"/>
    </location>
</feature>
<keyword evidence="3" id="KW-1003">Cell membrane</keyword>
<reference evidence="10 11" key="1">
    <citation type="submission" date="2020-10" db="EMBL/GenBank/DDBJ databases">
        <title>Sequencing the genomes of 1000 actinobacteria strains.</title>
        <authorList>
            <person name="Klenk H.-P."/>
        </authorList>
    </citation>
    <scope>NUCLEOTIDE SEQUENCE [LARGE SCALE GENOMIC DNA]</scope>
    <source>
        <strain evidence="10 11">DSM 46744</strain>
    </source>
</reference>
<dbReference type="Proteomes" id="UP000627838">
    <property type="component" value="Unassembled WGS sequence"/>
</dbReference>
<dbReference type="Gene3D" id="1.20.1250.20">
    <property type="entry name" value="MFS general substrate transporter like domains"/>
    <property type="match status" value="1"/>
</dbReference>
<dbReference type="EMBL" id="JADBDZ010000001">
    <property type="protein sequence ID" value="MBE1536767.1"/>
    <property type="molecule type" value="Genomic_DNA"/>
</dbReference>
<dbReference type="PANTHER" id="PTHR42718:SF46">
    <property type="entry name" value="BLR6921 PROTEIN"/>
    <property type="match status" value="1"/>
</dbReference>
<accession>A0ABR9K1Q9</accession>
<dbReference type="PANTHER" id="PTHR42718">
    <property type="entry name" value="MAJOR FACILITATOR SUPERFAMILY MULTIDRUG TRANSPORTER MFSC"/>
    <property type="match status" value="1"/>
</dbReference>
<keyword evidence="6 8" id="KW-0472">Membrane</keyword>
<comment type="subcellular location">
    <subcellularLocation>
        <location evidence="1">Cell membrane</location>
        <topology evidence="1">Multi-pass membrane protein</topology>
    </subcellularLocation>
</comment>
<feature type="transmembrane region" description="Helical" evidence="8">
    <location>
        <begin position="382"/>
        <end position="406"/>
    </location>
</feature>
<keyword evidence="11" id="KW-1185">Reference proteome</keyword>
<dbReference type="InterPro" id="IPR020846">
    <property type="entry name" value="MFS_dom"/>
</dbReference>
<feature type="transmembrane region" description="Helical" evidence="8">
    <location>
        <begin position="252"/>
        <end position="271"/>
    </location>
</feature>
<keyword evidence="5 8" id="KW-1133">Transmembrane helix</keyword>
<feature type="transmembrane region" description="Helical" evidence="8">
    <location>
        <begin position="191"/>
        <end position="210"/>
    </location>
</feature>
<evidence type="ECO:0000313" key="10">
    <source>
        <dbReference type="EMBL" id="MBE1536767.1"/>
    </source>
</evidence>
<feature type="transmembrane region" description="Helical" evidence="8">
    <location>
        <begin position="319"/>
        <end position="342"/>
    </location>
</feature>
<evidence type="ECO:0000256" key="6">
    <source>
        <dbReference type="ARBA" id="ARBA00023136"/>
    </source>
</evidence>
<dbReference type="InterPro" id="IPR011701">
    <property type="entry name" value="MFS"/>
</dbReference>
<dbReference type="CDD" id="cd17321">
    <property type="entry name" value="MFS_MMR_MDR_like"/>
    <property type="match status" value="1"/>
</dbReference>
<evidence type="ECO:0000256" key="5">
    <source>
        <dbReference type="ARBA" id="ARBA00022989"/>
    </source>
</evidence>
<evidence type="ECO:0000256" key="7">
    <source>
        <dbReference type="SAM" id="MobiDB-lite"/>
    </source>
</evidence>
<feature type="transmembrane region" description="Helical" evidence="8">
    <location>
        <begin position="101"/>
        <end position="120"/>
    </location>
</feature>
<evidence type="ECO:0000256" key="1">
    <source>
        <dbReference type="ARBA" id="ARBA00004651"/>
    </source>
</evidence>
<keyword evidence="4 8" id="KW-0812">Transmembrane</keyword>
<feature type="transmembrane region" description="Helical" evidence="8">
    <location>
        <begin position="222"/>
        <end position="240"/>
    </location>
</feature>